<dbReference type="CDD" id="cd17546">
    <property type="entry name" value="REC_hyHK_CKI1_RcsC-like"/>
    <property type="match status" value="1"/>
</dbReference>
<dbReference type="PANTHER" id="PTHR45339:SF1">
    <property type="entry name" value="HYBRID SIGNAL TRANSDUCTION HISTIDINE KINASE J"/>
    <property type="match status" value="1"/>
</dbReference>
<sequence length="130" mass="14750">MECDNSVNPVGNRPRLLVAEDNPSNYKLVEVLLRRDYDLLHAWNGKEAVALFSDSRPDLVLMDINMPVMDGYEALRGVREIAPDVPVIALTAYAFETDRQRMFQAGFNECLAKPLRADELRTRITALLSR</sequence>
<dbReference type="AlphaFoldDB" id="A0A1Y3QVF1"/>
<dbReference type="RefSeq" id="WP_022332616.1">
    <property type="nucleotide sequence ID" value="NZ_AP025562.1"/>
</dbReference>
<dbReference type="PROSITE" id="PS50110">
    <property type="entry name" value="RESPONSE_REGULATORY"/>
    <property type="match status" value="1"/>
</dbReference>
<evidence type="ECO:0000256" key="3">
    <source>
        <dbReference type="PROSITE-ProRule" id="PRU00169"/>
    </source>
</evidence>
<dbReference type="SUPFAM" id="SSF52172">
    <property type="entry name" value="CheY-like"/>
    <property type="match status" value="1"/>
</dbReference>
<dbReference type="Proteomes" id="UP000195772">
    <property type="component" value="Unassembled WGS sequence"/>
</dbReference>
<dbReference type="GO" id="GO:0000160">
    <property type="term" value="P:phosphorelay signal transduction system"/>
    <property type="evidence" value="ECO:0007669"/>
    <property type="project" value="UniProtKB-KW"/>
</dbReference>
<name>A0A1Y3QVF1_9BACT</name>
<dbReference type="InterPro" id="IPR001789">
    <property type="entry name" value="Sig_transdc_resp-reg_receiver"/>
</dbReference>
<feature type="domain" description="Response regulatory" evidence="4">
    <location>
        <begin position="15"/>
        <end position="128"/>
    </location>
</feature>
<proteinExistence type="predicted"/>
<dbReference type="Pfam" id="PF00072">
    <property type="entry name" value="Response_reg"/>
    <property type="match status" value="1"/>
</dbReference>
<dbReference type="SMART" id="SM00448">
    <property type="entry name" value="REC"/>
    <property type="match status" value="1"/>
</dbReference>
<evidence type="ECO:0000256" key="2">
    <source>
        <dbReference type="ARBA" id="ARBA00023012"/>
    </source>
</evidence>
<accession>A0A1Y3QVF1</accession>
<reference evidence="6" key="1">
    <citation type="submission" date="2017-04" db="EMBL/GenBank/DDBJ databases">
        <title>Function of individual gut microbiota members based on whole genome sequencing of pure cultures obtained from chicken caecum.</title>
        <authorList>
            <person name="Medvecky M."/>
            <person name="Cejkova D."/>
            <person name="Polansky O."/>
            <person name="Karasova D."/>
            <person name="Kubasova T."/>
            <person name="Cizek A."/>
            <person name="Rychlik I."/>
        </authorList>
    </citation>
    <scope>NUCLEOTIDE SEQUENCE [LARGE SCALE GENOMIC DNA]</scope>
    <source>
        <strain evidence="6">An90</strain>
    </source>
</reference>
<comment type="caution">
    <text evidence="5">The sequence shown here is derived from an EMBL/GenBank/DDBJ whole genome shotgun (WGS) entry which is preliminary data.</text>
</comment>
<dbReference type="InterPro" id="IPR011006">
    <property type="entry name" value="CheY-like_superfamily"/>
</dbReference>
<dbReference type="Gene3D" id="3.40.50.2300">
    <property type="match status" value="1"/>
</dbReference>
<evidence type="ECO:0000313" key="5">
    <source>
        <dbReference type="EMBL" id="OUN03085.1"/>
    </source>
</evidence>
<evidence type="ECO:0000256" key="1">
    <source>
        <dbReference type="ARBA" id="ARBA00022553"/>
    </source>
</evidence>
<dbReference type="EMBL" id="NFHB01000005">
    <property type="protein sequence ID" value="OUN03085.1"/>
    <property type="molecule type" value="Genomic_DNA"/>
</dbReference>
<feature type="modified residue" description="4-aspartylphosphate" evidence="3">
    <location>
        <position position="63"/>
    </location>
</feature>
<keyword evidence="2" id="KW-0902">Two-component regulatory system</keyword>
<evidence type="ECO:0000259" key="4">
    <source>
        <dbReference type="PROSITE" id="PS50110"/>
    </source>
</evidence>
<dbReference type="eggNOG" id="COG0745">
    <property type="taxonomic scope" value="Bacteria"/>
</dbReference>
<evidence type="ECO:0000313" key="6">
    <source>
        <dbReference type="Proteomes" id="UP000195772"/>
    </source>
</evidence>
<gene>
    <name evidence="5" type="ORF">B5G41_08530</name>
</gene>
<dbReference type="PANTHER" id="PTHR45339">
    <property type="entry name" value="HYBRID SIGNAL TRANSDUCTION HISTIDINE KINASE J"/>
    <property type="match status" value="1"/>
</dbReference>
<keyword evidence="1 3" id="KW-0597">Phosphoprotein</keyword>
<protein>
    <submittedName>
        <fullName evidence="5">Response regulator</fullName>
    </submittedName>
</protein>
<dbReference type="OrthoDB" id="9796457at2"/>
<organism evidence="5 6">
    <name type="scientific">Alistipes onderdonkii</name>
    <dbReference type="NCBI Taxonomy" id="328813"/>
    <lineage>
        <taxon>Bacteria</taxon>
        <taxon>Pseudomonadati</taxon>
        <taxon>Bacteroidota</taxon>
        <taxon>Bacteroidia</taxon>
        <taxon>Bacteroidales</taxon>
        <taxon>Rikenellaceae</taxon>
        <taxon>Alistipes</taxon>
    </lineage>
</organism>